<organism evidence="2 3">
    <name type="scientific">Pseudoalteromonas caenipelagi</name>
    <dbReference type="NCBI Taxonomy" id="2726988"/>
    <lineage>
        <taxon>Bacteria</taxon>
        <taxon>Pseudomonadati</taxon>
        <taxon>Pseudomonadota</taxon>
        <taxon>Gammaproteobacteria</taxon>
        <taxon>Alteromonadales</taxon>
        <taxon>Pseudoalteromonadaceae</taxon>
        <taxon>Pseudoalteromonas</taxon>
    </lineage>
</organism>
<gene>
    <name evidence="2" type="ORF">HG263_16890</name>
</gene>
<proteinExistence type="predicted"/>
<feature type="domain" description="N-acetyltransferase" evidence="1">
    <location>
        <begin position="26"/>
        <end position="160"/>
    </location>
</feature>
<sequence length="160" mass="18532">MQTYYLEMRSKEAFKPAVQSPDLSIVEVELPQPQFNRFLYTFVGKTWQWTDKALWSEQQWQNHIDTNNIRTWVAYVRGAIAGYYELSKQQNGDVELMYFGLTPTFIGKGLGGALLSHAINSAWSIESTKRVWVHTCDLDHPSALPNYQKRGFSLYKTQTD</sequence>
<dbReference type="PROSITE" id="PS51186">
    <property type="entry name" value="GNAT"/>
    <property type="match status" value="1"/>
</dbReference>
<dbReference type="Proteomes" id="UP000586305">
    <property type="component" value="Unassembled WGS sequence"/>
</dbReference>
<reference evidence="2 3" key="1">
    <citation type="submission" date="2020-04" db="EMBL/GenBank/DDBJ databases">
        <title>Pseudoalteromonas caenipelagi sp. nov., isolated from a tidal flat.</title>
        <authorList>
            <person name="Park S."/>
            <person name="Yoon J.-H."/>
        </authorList>
    </citation>
    <scope>NUCLEOTIDE SEQUENCE [LARGE SCALE GENOMIC DNA]</scope>
    <source>
        <strain evidence="2 3">JBTF-M23</strain>
    </source>
</reference>
<dbReference type="AlphaFoldDB" id="A0A849VHM7"/>
<evidence type="ECO:0000313" key="3">
    <source>
        <dbReference type="Proteomes" id="UP000586305"/>
    </source>
</evidence>
<dbReference type="EMBL" id="JABBPG010000008">
    <property type="protein sequence ID" value="NOU52208.1"/>
    <property type="molecule type" value="Genomic_DNA"/>
</dbReference>
<evidence type="ECO:0000259" key="1">
    <source>
        <dbReference type="PROSITE" id="PS51186"/>
    </source>
</evidence>
<accession>A0A849VHM7</accession>
<dbReference type="Pfam" id="PF00583">
    <property type="entry name" value="Acetyltransf_1"/>
    <property type="match status" value="1"/>
</dbReference>
<dbReference type="CDD" id="cd04301">
    <property type="entry name" value="NAT_SF"/>
    <property type="match status" value="1"/>
</dbReference>
<dbReference type="SUPFAM" id="SSF55729">
    <property type="entry name" value="Acyl-CoA N-acyltransferases (Nat)"/>
    <property type="match status" value="1"/>
</dbReference>
<dbReference type="RefSeq" id="WP_171627266.1">
    <property type="nucleotide sequence ID" value="NZ_JABBPG010000008.1"/>
</dbReference>
<protein>
    <submittedName>
        <fullName evidence="2">GNAT family N-acetyltransferase</fullName>
    </submittedName>
</protein>
<evidence type="ECO:0000313" key="2">
    <source>
        <dbReference type="EMBL" id="NOU52208.1"/>
    </source>
</evidence>
<keyword evidence="3" id="KW-1185">Reference proteome</keyword>
<name>A0A849VHM7_9GAMM</name>
<dbReference type="GO" id="GO:0016747">
    <property type="term" value="F:acyltransferase activity, transferring groups other than amino-acyl groups"/>
    <property type="evidence" value="ECO:0007669"/>
    <property type="project" value="InterPro"/>
</dbReference>
<dbReference type="Gene3D" id="3.40.630.30">
    <property type="match status" value="1"/>
</dbReference>
<dbReference type="InterPro" id="IPR000182">
    <property type="entry name" value="GNAT_dom"/>
</dbReference>
<keyword evidence="2" id="KW-0808">Transferase</keyword>
<comment type="caution">
    <text evidence="2">The sequence shown here is derived from an EMBL/GenBank/DDBJ whole genome shotgun (WGS) entry which is preliminary data.</text>
</comment>
<dbReference type="InterPro" id="IPR016181">
    <property type="entry name" value="Acyl_CoA_acyltransferase"/>
</dbReference>